<dbReference type="InterPro" id="IPR003595">
    <property type="entry name" value="Tyr_Pase_cat"/>
</dbReference>
<dbReference type="Proteomes" id="UP001476798">
    <property type="component" value="Unassembled WGS sequence"/>
</dbReference>
<protein>
    <recommendedName>
        <fullName evidence="9">Protein tyrosine phosphatase non-receptor type 20</fullName>
    </recommendedName>
</protein>
<dbReference type="PROSITE" id="PS00383">
    <property type="entry name" value="TYR_PHOSPHATASE_1"/>
    <property type="match status" value="1"/>
</dbReference>
<comment type="caution">
    <text evidence="7">The sequence shown here is derived from an EMBL/GenBank/DDBJ whole genome shotgun (WGS) entry which is preliminary data.</text>
</comment>
<keyword evidence="2" id="KW-0539">Nucleus</keyword>
<feature type="region of interest" description="Disordered" evidence="3">
    <location>
        <begin position="65"/>
        <end position="91"/>
    </location>
</feature>
<dbReference type="SMART" id="SM00404">
    <property type="entry name" value="PTPc_motif"/>
    <property type="match status" value="1"/>
</dbReference>
<dbReference type="InterPro" id="IPR029021">
    <property type="entry name" value="Prot-tyrosine_phosphatase-like"/>
</dbReference>
<evidence type="ECO:0000259" key="5">
    <source>
        <dbReference type="PROSITE" id="PS50056"/>
    </source>
</evidence>
<evidence type="ECO:0000313" key="8">
    <source>
        <dbReference type="Proteomes" id="UP001476798"/>
    </source>
</evidence>
<dbReference type="SUPFAM" id="SSF50156">
    <property type="entry name" value="PDZ domain-like"/>
    <property type="match status" value="2"/>
</dbReference>
<dbReference type="PROSITE" id="PS50106">
    <property type="entry name" value="PDZ"/>
    <property type="match status" value="2"/>
</dbReference>
<dbReference type="EMBL" id="JAHRIO010010195">
    <property type="protein sequence ID" value="MEQ2160942.1"/>
    <property type="molecule type" value="Genomic_DNA"/>
</dbReference>
<evidence type="ECO:0000256" key="1">
    <source>
        <dbReference type="ARBA" id="ARBA00004123"/>
    </source>
</evidence>
<dbReference type="PROSITE" id="PS50055">
    <property type="entry name" value="TYR_PHOSPHATASE_PTP"/>
    <property type="match status" value="1"/>
</dbReference>
<keyword evidence="8" id="KW-1185">Reference proteome</keyword>
<proteinExistence type="predicted"/>
<dbReference type="InterPro" id="IPR036034">
    <property type="entry name" value="PDZ_sf"/>
</dbReference>
<accession>A0ABV0MPA8</accession>
<dbReference type="Pfam" id="PF00595">
    <property type="entry name" value="PDZ"/>
    <property type="match status" value="1"/>
</dbReference>
<comment type="subcellular location">
    <subcellularLocation>
        <location evidence="1">Nucleus</location>
    </subcellularLocation>
</comment>
<dbReference type="InterPro" id="IPR000242">
    <property type="entry name" value="PTP_cat"/>
</dbReference>
<organism evidence="7 8">
    <name type="scientific">Goodea atripinnis</name>
    <dbReference type="NCBI Taxonomy" id="208336"/>
    <lineage>
        <taxon>Eukaryota</taxon>
        <taxon>Metazoa</taxon>
        <taxon>Chordata</taxon>
        <taxon>Craniata</taxon>
        <taxon>Vertebrata</taxon>
        <taxon>Euteleostomi</taxon>
        <taxon>Actinopterygii</taxon>
        <taxon>Neopterygii</taxon>
        <taxon>Teleostei</taxon>
        <taxon>Neoteleostei</taxon>
        <taxon>Acanthomorphata</taxon>
        <taxon>Ovalentaria</taxon>
        <taxon>Atherinomorphae</taxon>
        <taxon>Cyprinodontiformes</taxon>
        <taxon>Goodeidae</taxon>
        <taxon>Goodea</taxon>
    </lineage>
</organism>
<reference evidence="7 8" key="1">
    <citation type="submission" date="2021-06" db="EMBL/GenBank/DDBJ databases">
        <authorList>
            <person name="Palmer J.M."/>
        </authorList>
    </citation>
    <scope>NUCLEOTIDE SEQUENCE [LARGE SCALE GENOMIC DNA]</scope>
    <source>
        <strain evidence="7 8">GA_2019</strain>
        <tissue evidence="7">Muscle</tissue>
    </source>
</reference>
<evidence type="ECO:0008006" key="9">
    <source>
        <dbReference type="Google" id="ProtNLM"/>
    </source>
</evidence>
<evidence type="ECO:0000259" key="6">
    <source>
        <dbReference type="PROSITE" id="PS50106"/>
    </source>
</evidence>
<dbReference type="SMART" id="SM00228">
    <property type="entry name" value="PDZ"/>
    <property type="match status" value="2"/>
</dbReference>
<dbReference type="InterPro" id="IPR052074">
    <property type="entry name" value="NonRcpt_TyrProt_Phosphatase"/>
</dbReference>
<dbReference type="InterPro" id="IPR016130">
    <property type="entry name" value="Tyr_Pase_AS"/>
</dbReference>
<evidence type="ECO:0000259" key="4">
    <source>
        <dbReference type="PROSITE" id="PS50055"/>
    </source>
</evidence>
<feature type="domain" description="Tyrosine-protein phosphatase" evidence="4">
    <location>
        <begin position="433"/>
        <end position="622"/>
    </location>
</feature>
<feature type="domain" description="PDZ" evidence="6">
    <location>
        <begin position="201"/>
        <end position="308"/>
    </location>
</feature>
<evidence type="ECO:0000256" key="3">
    <source>
        <dbReference type="SAM" id="MobiDB-lite"/>
    </source>
</evidence>
<gene>
    <name evidence="7" type="ORF">GOODEAATRI_004634</name>
</gene>
<sequence>EQTVAAWFASNACSRVSQHNRVACCERGTGVREETDGSVTYCLMGNGLTIMADEEYLTISSTLEPPHSLPSNSTPTTNIEAPNFQNKNSFPSPDPTLYVPSTSNITPLNFSSDTPTTCPLSYPSVPLTTQPPKTKHHLIQQGLLPGHFKAASKNIRATVPPPQPPPVTPITAQIIPSVPPCAGVPTPTLPSTGMIKEFELTVVLTKSRSGSFGFTITRSKLDNCYYIQEILDNPAKADGRLRAGDRLITVNIKTPICTLFLGVRCVLLLFCHFLQVNGHYVTSVADDVAMTILRSSPRRLNMTLGRAVSNLVAPPPCDSLPDIVLHKTPSGQLGIKLTGGVGSKWQGIYCLEVVPGSPASEEGSVKPNDKILYICGRCTLGMTLEDAVKACEIAPLSLKCCMEHLTGINSSILSCWFCPTLVSQEELASLALITPSRTSQYSGSRVKALITILQHQLDQQELVKEFMVGAVEFFYISCQGPLPSTVQAFWQMIWENKADIIAMMTQEVERGRIKCHKYWPEKQSTLLTTGRYQLHLENQQFLEYFHIKVIRMVEKELVRFIRYMRAVHHEGPITVHCSAGIGRTGVLICTDIILHLIENDLPINVSDIVKEMRLQRHGMIQTKVGENRDIRG</sequence>
<dbReference type="Pfam" id="PF00102">
    <property type="entry name" value="Y_phosphatase"/>
    <property type="match status" value="2"/>
</dbReference>
<dbReference type="Gene3D" id="3.90.190.10">
    <property type="entry name" value="Protein tyrosine phosphatase superfamily"/>
    <property type="match status" value="2"/>
</dbReference>
<dbReference type="InterPro" id="IPR001478">
    <property type="entry name" value="PDZ"/>
</dbReference>
<feature type="domain" description="Tyrosine specific protein phosphatases" evidence="5">
    <location>
        <begin position="555"/>
        <end position="623"/>
    </location>
</feature>
<dbReference type="PROSITE" id="PS50056">
    <property type="entry name" value="TYR_PHOSPHATASE_2"/>
    <property type="match status" value="1"/>
</dbReference>
<dbReference type="PANTHER" id="PTHR46900:SF4">
    <property type="entry name" value="FERM AND PDZ DOMAIN CONTAINING 2"/>
    <property type="match status" value="1"/>
</dbReference>
<feature type="domain" description="PDZ" evidence="6">
    <location>
        <begin position="322"/>
        <end position="390"/>
    </location>
</feature>
<evidence type="ECO:0000256" key="2">
    <source>
        <dbReference type="ARBA" id="ARBA00023242"/>
    </source>
</evidence>
<feature type="non-terminal residue" evidence="7">
    <location>
        <position position="1"/>
    </location>
</feature>
<dbReference type="PANTHER" id="PTHR46900">
    <property type="entry name" value="TYROSINE-PROTEIN PHOSPHATASE NON-RECEPTOR TYPE 13"/>
    <property type="match status" value="1"/>
</dbReference>
<dbReference type="Gene3D" id="2.30.42.10">
    <property type="match status" value="2"/>
</dbReference>
<name>A0ABV0MPA8_9TELE</name>
<dbReference type="SMART" id="SM00194">
    <property type="entry name" value="PTPc"/>
    <property type="match status" value="1"/>
</dbReference>
<dbReference type="PRINTS" id="PR00700">
    <property type="entry name" value="PRTYPHPHTASE"/>
</dbReference>
<evidence type="ECO:0000313" key="7">
    <source>
        <dbReference type="EMBL" id="MEQ2160942.1"/>
    </source>
</evidence>
<dbReference type="SUPFAM" id="SSF52799">
    <property type="entry name" value="(Phosphotyrosine protein) phosphatases II"/>
    <property type="match status" value="1"/>
</dbReference>
<dbReference type="InterPro" id="IPR000387">
    <property type="entry name" value="Tyr_Pase_dom"/>
</dbReference>